<dbReference type="RefSeq" id="WP_162451897.1">
    <property type="nucleotide sequence ID" value="NZ_WLZY01000007.1"/>
</dbReference>
<evidence type="ECO:0000256" key="2">
    <source>
        <dbReference type="SAM" id="Phobius"/>
    </source>
</evidence>
<protein>
    <recommendedName>
        <fullName evidence="5">DUF2567 domain-containing protein</fullName>
    </recommendedName>
</protein>
<evidence type="ECO:0008006" key="5">
    <source>
        <dbReference type="Google" id="ProtNLM"/>
    </source>
</evidence>
<reference evidence="3 4" key="1">
    <citation type="submission" date="2019-11" db="EMBL/GenBank/DDBJ databases">
        <authorList>
            <person name="Li X.-J."/>
            <person name="Feng X.-M."/>
        </authorList>
    </citation>
    <scope>NUCLEOTIDE SEQUENCE [LARGE SCALE GENOMIC DNA]</scope>
    <source>
        <strain evidence="3 4">XMNu-373</strain>
    </source>
</reference>
<feature type="transmembrane region" description="Helical" evidence="2">
    <location>
        <begin position="166"/>
        <end position="187"/>
    </location>
</feature>
<accession>A0A7K3M853</accession>
<feature type="transmembrane region" description="Helical" evidence="2">
    <location>
        <begin position="45"/>
        <end position="67"/>
    </location>
</feature>
<sequence length="199" mass="21252">MSRDPWAWPASSERPPQAPGTRDDTPSGARTRTGRRNPLPSTRKVAAEIGVTSVVVGVLFGVAWLMFTPDITGQVAEEGVAVPIAEARQLFDRVAVFSLLGAAIGILLGAVFGPRHRRRPVTTLLALATGGFGGSLLAMGVGILLGPSAVNDEPGTEVQLPMELEAPAALFVWPLLAIIVVTLMSLFRDDRSPWIWDHR</sequence>
<evidence type="ECO:0000256" key="1">
    <source>
        <dbReference type="SAM" id="MobiDB-lite"/>
    </source>
</evidence>
<feature type="transmembrane region" description="Helical" evidence="2">
    <location>
        <begin position="124"/>
        <end position="146"/>
    </location>
</feature>
<gene>
    <name evidence="3" type="ORF">F7O44_19085</name>
</gene>
<keyword evidence="2" id="KW-0472">Membrane</keyword>
<organism evidence="3 4">
    <name type="scientific">Phytoactinopolyspora mesophila</name>
    <dbReference type="NCBI Taxonomy" id="2650750"/>
    <lineage>
        <taxon>Bacteria</taxon>
        <taxon>Bacillati</taxon>
        <taxon>Actinomycetota</taxon>
        <taxon>Actinomycetes</taxon>
        <taxon>Jiangellales</taxon>
        <taxon>Jiangellaceae</taxon>
        <taxon>Phytoactinopolyspora</taxon>
    </lineage>
</organism>
<keyword evidence="2" id="KW-0812">Transmembrane</keyword>
<evidence type="ECO:0000313" key="3">
    <source>
        <dbReference type="EMBL" id="NDL59177.1"/>
    </source>
</evidence>
<comment type="caution">
    <text evidence="3">The sequence shown here is derived from an EMBL/GenBank/DDBJ whole genome shotgun (WGS) entry which is preliminary data.</text>
</comment>
<name>A0A7K3M853_9ACTN</name>
<keyword evidence="4" id="KW-1185">Reference proteome</keyword>
<evidence type="ECO:0000313" key="4">
    <source>
        <dbReference type="Proteomes" id="UP000460435"/>
    </source>
</evidence>
<dbReference type="Proteomes" id="UP000460435">
    <property type="component" value="Unassembled WGS sequence"/>
</dbReference>
<proteinExistence type="predicted"/>
<dbReference type="AlphaFoldDB" id="A0A7K3M853"/>
<dbReference type="EMBL" id="WLZY01000007">
    <property type="protein sequence ID" value="NDL59177.1"/>
    <property type="molecule type" value="Genomic_DNA"/>
</dbReference>
<keyword evidence="2" id="KW-1133">Transmembrane helix</keyword>
<feature type="transmembrane region" description="Helical" evidence="2">
    <location>
        <begin position="94"/>
        <end position="112"/>
    </location>
</feature>
<feature type="region of interest" description="Disordered" evidence="1">
    <location>
        <begin position="1"/>
        <end position="40"/>
    </location>
</feature>